<dbReference type="EMBL" id="LR797502">
    <property type="protein sequence ID" value="CAB4220996.1"/>
    <property type="molecule type" value="Genomic_DNA"/>
</dbReference>
<evidence type="ECO:0000313" key="5">
    <source>
        <dbReference type="EMBL" id="CAB4220996.1"/>
    </source>
</evidence>
<feature type="compositionally biased region" description="Basic and acidic residues" evidence="1">
    <location>
        <begin position="543"/>
        <end position="559"/>
    </location>
</feature>
<gene>
    <name evidence="4" type="ORF">UFOVP1146_29</name>
    <name evidence="5" type="ORF">UFOVP1638_116</name>
    <name evidence="2" type="ORF">UFOVP812_362</name>
    <name evidence="3" type="ORF">UFOVP818_203</name>
</gene>
<reference evidence="5" key="1">
    <citation type="submission" date="2020-05" db="EMBL/GenBank/DDBJ databases">
        <authorList>
            <person name="Chiriac C."/>
            <person name="Salcher M."/>
            <person name="Ghai R."/>
            <person name="Kavagutti S V."/>
        </authorList>
    </citation>
    <scope>NUCLEOTIDE SEQUENCE</scope>
</reference>
<feature type="region of interest" description="Disordered" evidence="1">
    <location>
        <begin position="791"/>
        <end position="831"/>
    </location>
</feature>
<feature type="region of interest" description="Disordered" evidence="1">
    <location>
        <begin position="451"/>
        <end position="483"/>
    </location>
</feature>
<accession>A0A6J5T153</accession>
<evidence type="ECO:0000313" key="3">
    <source>
        <dbReference type="EMBL" id="CAB4165667.1"/>
    </source>
</evidence>
<feature type="compositionally biased region" description="Basic and acidic residues" evidence="1">
    <location>
        <begin position="453"/>
        <end position="483"/>
    </location>
</feature>
<dbReference type="EMBL" id="LR796758">
    <property type="protein sequence ID" value="CAB4164093.1"/>
    <property type="molecule type" value="Genomic_DNA"/>
</dbReference>
<dbReference type="EMBL" id="LR796776">
    <property type="protein sequence ID" value="CAB4165667.1"/>
    <property type="molecule type" value="Genomic_DNA"/>
</dbReference>
<dbReference type="EMBL" id="LR797099">
    <property type="protein sequence ID" value="CAB4186674.1"/>
    <property type="molecule type" value="Genomic_DNA"/>
</dbReference>
<evidence type="ECO:0000313" key="2">
    <source>
        <dbReference type="EMBL" id="CAB4164093.1"/>
    </source>
</evidence>
<organism evidence="5">
    <name type="scientific">uncultured Caudovirales phage</name>
    <dbReference type="NCBI Taxonomy" id="2100421"/>
    <lineage>
        <taxon>Viruses</taxon>
        <taxon>Duplodnaviria</taxon>
        <taxon>Heunggongvirae</taxon>
        <taxon>Uroviricota</taxon>
        <taxon>Caudoviricetes</taxon>
        <taxon>Peduoviridae</taxon>
        <taxon>Maltschvirus</taxon>
        <taxon>Maltschvirus maltsch</taxon>
    </lineage>
</organism>
<evidence type="ECO:0000256" key="1">
    <source>
        <dbReference type="SAM" id="MobiDB-lite"/>
    </source>
</evidence>
<evidence type="ECO:0000313" key="4">
    <source>
        <dbReference type="EMBL" id="CAB4186674.1"/>
    </source>
</evidence>
<protein>
    <submittedName>
        <fullName evidence="5">Uncharacterized protein</fullName>
    </submittedName>
</protein>
<name>A0A6J5T153_9CAUD</name>
<feature type="compositionally biased region" description="Polar residues" evidence="1">
    <location>
        <begin position="560"/>
        <end position="572"/>
    </location>
</feature>
<feature type="compositionally biased region" description="Acidic residues" evidence="1">
    <location>
        <begin position="577"/>
        <end position="586"/>
    </location>
</feature>
<sequence>MNFFYDLNKKLNSIGAVPESTQLNERDLGKQLNEISTELVTKARDVAKAKGSNASDNHQYVAARIHNAQGDRLQAGLNDKLRQQSKAAALASLSPAKKRLAGLDEGAASSSFEILDTTLRDRISGMAGTEVRGNNVSSSDPKVTARLSAFAKKNPERLKQGMSEGTGQEVEKHKASEWLQDPRLKAQVSKLHVGGIAFTNVQKGVTGEDGGGMGNAKDQYTNATNPMYFKEFLTYLIKNAKDPDPDPIVSGTLQAGQPNGAMAEGFLGFGMPKFSVTKPYKFDDTGRLEIDGSESAGEKVMAKLQKINPQLAAQGRHIHQTGRSGVAYFGIDFPTMELAQQAAQALGAPTQQGMSEATGDEKFDSMMGNIVDPALKAGNTKFEQLYDRVELKLLESGIHSYLIEDIEDILKEFRIKPTDKLLEKLESTFYDRGSDVLGFYDDIDESQQGMMEAKGKKPDFLDLDKDGDKKESMKKAAADKKKNPFKKNVAEDTGDLKQEIKELEKLARHLSGEPSQTDPETGNGYRPNYIKTVRKIEKLKAQLKSQKDMSEDSERKTTHGTEVTKGNITTHTRNYEPDVEDDDDFNAEPRKAGRPKGTKHATGAKGPTGKSKLQNLKAIREEGDTCPHCGSKMVMGSHDEKPAKKVGVTQSVPKKVKEADAAPAAEKAPSNKYGFGKGIYDSLNRQVDNLITEGMSVTVNMTTDDTGQPHKDITVHADGDDAAKLAELLNLAGIHQSEQSCSSCGQSPCGCGGQMVDENSPSNAPDTVFASVDQVAGPQYGGGPNAPHVMINPADPTFNPPGDMGQSTVNAGPGASRVPGTTNENKQADLGMSLYKELQQFKGK</sequence>
<feature type="region of interest" description="Disordered" evidence="1">
    <location>
        <begin position="543"/>
        <end position="611"/>
    </location>
</feature>
<proteinExistence type="predicted"/>